<evidence type="ECO:0000256" key="5">
    <source>
        <dbReference type="ARBA" id="ARBA00023186"/>
    </source>
</evidence>
<dbReference type="InParanoid" id="A0A4W3GDW9"/>
<dbReference type="Ensembl" id="ENSCMIT00000001577.1">
    <property type="protein sequence ID" value="ENSCMIP00000001513.1"/>
    <property type="gene ID" value="ENSCMIG00000000970.1"/>
</dbReference>
<dbReference type="PANTHER" id="PTHR12425">
    <property type="entry name" value="SYNEMBRYN"/>
    <property type="match status" value="1"/>
</dbReference>
<evidence type="ECO:0000256" key="4">
    <source>
        <dbReference type="ARBA" id="ARBA00022658"/>
    </source>
</evidence>
<evidence type="ECO:0000256" key="2">
    <source>
        <dbReference type="ARBA" id="ARBA00009049"/>
    </source>
</evidence>
<reference evidence="9" key="4">
    <citation type="submission" date="2025-08" db="UniProtKB">
        <authorList>
            <consortium name="Ensembl"/>
        </authorList>
    </citation>
    <scope>IDENTIFICATION</scope>
</reference>
<name>A0A4W3GDW9_CALMI</name>
<evidence type="ECO:0000256" key="6">
    <source>
        <dbReference type="RuleBase" id="RU369048"/>
    </source>
</evidence>
<dbReference type="STRING" id="7868.ENSCMIP00000001513"/>
<dbReference type="GO" id="GO:0001965">
    <property type="term" value="F:G-protein alpha-subunit binding"/>
    <property type="evidence" value="ECO:0007669"/>
    <property type="project" value="UniProtKB-UniRule"/>
</dbReference>
<dbReference type="GO" id="GO:0007186">
    <property type="term" value="P:G protein-coupled receptor signaling pathway"/>
    <property type="evidence" value="ECO:0007669"/>
    <property type="project" value="TreeGrafter"/>
</dbReference>
<keyword evidence="10" id="KW-1185">Reference proteome</keyword>
<proteinExistence type="inferred from homology"/>
<evidence type="ECO:0000256" key="3">
    <source>
        <dbReference type="ARBA" id="ARBA00022490"/>
    </source>
</evidence>
<keyword evidence="8" id="KW-0472">Membrane</keyword>
<comment type="function">
    <text evidence="6">Chaperone that specifically binds and folds nascent G alpha proteins prior to G protein heterotrimer formation. Also acts as a guanine nucleotide exchange factor (GEF) for G alpha proteins by stimulating exchange of bound GDP for free GTP.</text>
</comment>
<keyword evidence="4 6" id="KW-0344">Guanine-nucleotide releasing factor</keyword>
<keyword evidence="5" id="KW-0143">Chaperone</keyword>
<sequence length="208" mass="23485">MESSRVHRETRKFLRSRVRNPVPSSPLALSSFPLFHHRGPHFQPQTVELIPSISLFLKTFLFNPTPPHPHSMLRHWTMFNSLFLSLFLFLLHTLSLSLALAFSPALPPPTQILPPLRDVKTRPEVGDALRNKLVRLMTHIDTDVKRCAAELLFVLCKENVSRFVKYTGYGNAAGLLAARGLLGGGRGEGSYSEDEDSDTEEYKEAKHK</sequence>
<dbReference type="PANTHER" id="PTHR12425:SF4">
    <property type="entry name" value="SYNEMBRYN-A"/>
    <property type="match status" value="1"/>
</dbReference>
<organism evidence="9 10">
    <name type="scientific">Callorhinchus milii</name>
    <name type="common">Ghost shark</name>
    <dbReference type="NCBI Taxonomy" id="7868"/>
    <lineage>
        <taxon>Eukaryota</taxon>
        <taxon>Metazoa</taxon>
        <taxon>Chordata</taxon>
        <taxon>Craniata</taxon>
        <taxon>Vertebrata</taxon>
        <taxon>Chondrichthyes</taxon>
        <taxon>Holocephali</taxon>
        <taxon>Chimaeriformes</taxon>
        <taxon>Callorhinchidae</taxon>
        <taxon>Callorhinchus</taxon>
    </lineage>
</organism>
<dbReference type="Pfam" id="PF10165">
    <property type="entry name" value="Ric8"/>
    <property type="match status" value="1"/>
</dbReference>
<keyword evidence="8" id="KW-1133">Transmembrane helix</keyword>
<reference evidence="10" key="3">
    <citation type="journal article" date="2014" name="Nature">
        <title>Elephant shark genome provides unique insights into gnathostome evolution.</title>
        <authorList>
            <consortium name="International Elephant Shark Genome Sequencing Consortium"/>
            <person name="Venkatesh B."/>
            <person name="Lee A.P."/>
            <person name="Ravi V."/>
            <person name="Maurya A.K."/>
            <person name="Lian M.M."/>
            <person name="Swann J.B."/>
            <person name="Ohta Y."/>
            <person name="Flajnik M.F."/>
            <person name="Sutoh Y."/>
            <person name="Kasahara M."/>
            <person name="Hoon S."/>
            <person name="Gangu V."/>
            <person name="Roy S.W."/>
            <person name="Irimia M."/>
            <person name="Korzh V."/>
            <person name="Kondrychyn I."/>
            <person name="Lim Z.W."/>
            <person name="Tay B.H."/>
            <person name="Tohari S."/>
            <person name="Kong K.W."/>
            <person name="Ho S."/>
            <person name="Lorente-Galdos B."/>
            <person name="Quilez J."/>
            <person name="Marques-Bonet T."/>
            <person name="Raney B.J."/>
            <person name="Ingham P.W."/>
            <person name="Tay A."/>
            <person name="Hillier L.W."/>
            <person name="Minx P."/>
            <person name="Boehm T."/>
            <person name="Wilson R.K."/>
            <person name="Brenner S."/>
            <person name="Warren W.C."/>
        </authorList>
    </citation>
    <scope>NUCLEOTIDE SEQUENCE [LARGE SCALE GENOMIC DNA]</scope>
</reference>
<protein>
    <recommendedName>
        <fullName evidence="6">Synembryn</fullName>
    </recommendedName>
    <alternativeName>
        <fullName evidence="6">Protein Ric-8</fullName>
    </alternativeName>
</protein>
<comment type="similarity">
    <text evidence="2 6">Belongs to the synembryn family.</text>
</comment>
<dbReference type="GO" id="GO:0005886">
    <property type="term" value="C:plasma membrane"/>
    <property type="evidence" value="ECO:0007669"/>
    <property type="project" value="TreeGrafter"/>
</dbReference>
<evidence type="ECO:0000256" key="7">
    <source>
        <dbReference type="SAM" id="MobiDB-lite"/>
    </source>
</evidence>
<dbReference type="InterPro" id="IPR019318">
    <property type="entry name" value="Gua_nucleotide_exch_fac_Ric8"/>
</dbReference>
<dbReference type="GO" id="GO:0005938">
    <property type="term" value="C:cell cortex"/>
    <property type="evidence" value="ECO:0007669"/>
    <property type="project" value="UniProtKB-SubCell"/>
</dbReference>
<comment type="subcellular location">
    <subcellularLocation>
        <location evidence="1">Cytoplasm</location>
        <location evidence="1">Cell cortex</location>
    </subcellularLocation>
</comment>
<accession>A0A4W3GDW9</accession>
<reference evidence="10" key="2">
    <citation type="journal article" date="2007" name="PLoS Biol.">
        <title>Survey sequencing and comparative analysis of the elephant shark (Callorhinchus milii) genome.</title>
        <authorList>
            <person name="Venkatesh B."/>
            <person name="Kirkness E.F."/>
            <person name="Loh Y.H."/>
            <person name="Halpern A.L."/>
            <person name="Lee A.P."/>
            <person name="Johnson J."/>
            <person name="Dandona N."/>
            <person name="Viswanathan L.D."/>
            <person name="Tay A."/>
            <person name="Venter J.C."/>
            <person name="Strausberg R.L."/>
            <person name="Brenner S."/>
        </authorList>
    </citation>
    <scope>NUCLEOTIDE SEQUENCE [LARGE SCALE GENOMIC DNA]</scope>
</reference>
<dbReference type="GeneTree" id="ENSGT00390000014700"/>
<dbReference type="Proteomes" id="UP000314986">
    <property type="component" value="Unassembled WGS sequence"/>
</dbReference>
<dbReference type="GO" id="GO:0005085">
    <property type="term" value="F:guanyl-nucleotide exchange factor activity"/>
    <property type="evidence" value="ECO:0007669"/>
    <property type="project" value="UniProtKB-UniRule"/>
</dbReference>
<comment type="subunit">
    <text evidence="6">Interacts with some GDP-bound G alpha proteins. Does not interact with G-alpha proteins when they are in complex with subunits beta and gamma.</text>
</comment>
<dbReference type="PRINTS" id="PR01802">
    <property type="entry name" value="SYNEMBRYN"/>
</dbReference>
<evidence type="ECO:0000313" key="9">
    <source>
        <dbReference type="Ensembl" id="ENSCMIP00000001513.1"/>
    </source>
</evidence>
<feature type="region of interest" description="Disordered" evidence="7">
    <location>
        <begin position="185"/>
        <end position="208"/>
    </location>
</feature>
<evidence type="ECO:0000256" key="8">
    <source>
        <dbReference type="SAM" id="Phobius"/>
    </source>
</evidence>
<keyword evidence="8" id="KW-0812">Transmembrane</keyword>
<dbReference type="InterPro" id="IPR008376">
    <property type="entry name" value="Chaperone_Ric-8_A/B"/>
</dbReference>
<feature type="transmembrane region" description="Helical" evidence="8">
    <location>
        <begin position="82"/>
        <end position="102"/>
    </location>
</feature>
<dbReference type="AlphaFoldDB" id="A0A4W3GDW9"/>
<reference evidence="10" key="1">
    <citation type="journal article" date="2006" name="Science">
        <title>Ancient noncoding elements conserved in the human genome.</title>
        <authorList>
            <person name="Venkatesh B."/>
            <person name="Kirkness E.F."/>
            <person name="Loh Y.H."/>
            <person name="Halpern A.L."/>
            <person name="Lee A.P."/>
            <person name="Johnson J."/>
            <person name="Dandona N."/>
            <person name="Viswanathan L.D."/>
            <person name="Tay A."/>
            <person name="Venter J.C."/>
            <person name="Strausberg R.L."/>
            <person name="Brenner S."/>
        </authorList>
    </citation>
    <scope>NUCLEOTIDE SEQUENCE [LARGE SCALE GENOMIC DNA]</scope>
</reference>
<reference evidence="9" key="5">
    <citation type="submission" date="2025-09" db="UniProtKB">
        <authorList>
            <consortium name="Ensembl"/>
        </authorList>
    </citation>
    <scope>IDENTIFICATION</scope>
</reference>
<keyword evidence="3 6" id="KW-0963">Cytoplasm</keyword>
<evidence type="ECO:0000313" key="10">
    <source>
        <dbReference type="Proteomes" id="UP000314986"/>
    </source>
</evidence>
<evidence type="ECO:0000256" key="1">
    <source>
        <dbReference type="ARBA" id="ARBA00004544"/>
    </source>
</evidence>